<dbReference type="EC" id="2.7.7.7" evidence="1"/>
<feature type="domain" description="DNA-directed DNA polymerase family B multifunctional" evidence="6">
    <location>
        <begin position="114"/>
        <end position="206"/>
    </location>
</feature>
<organism evidence="7 8">
    <name type="scientific">Fistulina hepatica ATCC 64428</name>
    <dbReference type="NCBI Taxonomy" id="1128425"/>
    <lineage>
        <taxon>Eukaryota</taxon>
        <taxon>Fungi</taxon>
        <taxon>Dikarya</taxon>
        <taxon>Basidiomycota</taxon>
        <taxon>Agaricomycotina</taxon>
        <taxon>Agaricomycetes</taxon>
        <taxon>Agaricomycetidae</taxon>
        <taxon>Agaricales</taxon>
        <taxon>Fistulinaceae</taxon>
        <taxon>Fistulina</taxon>
    </lineage>
</organism>
<dbReference type="GO" id="GO:0003688">
    <property type="term" value="F:DNA replication origin binding"/>
    <property type="evidence" value="ECO:0007669"/>
    <property type="project" value="TreeGrafter"/>
</dbReference>
<gene>
    <name evidence="7" type="ORF">FISHEDRAFT_68331</name>
</gene>
<evidence type="ECO:0000256" key="4">
    <source>
        <dbReference type="ARBA" id="ARBA00022932"/>
    </source>
</evidence>
<dbReference type="PANTHER" id="PTHR45861:SF1">
    <property type="entry name" value="DNA POLYMERASE ALPHA CATALYTIC SUBUNIT"/>
    <property type="match status" value="1"/>
</dbReference>
<keyword evidence="8" id="KW-1185">Reference proteome</keyword>
<name>A0A0D7AT19_9AGAR</name>
<feature type="region of interest" description="Disordered" evidence="5">
    <location>
        <begin position="219"/>
        <end position="243"/>
    </location>
</feature>
<evidence type="ECO:0000256" key="2">
    <source>
        <dbReference type="ARBA" id="ARBA00022679"/>
    </source>
</evidence>
<reference evidence="7 8" key="1">
    <citation type="journal article" date="2015" name="Fungal Genet. Biol.">
        <title>Evolution of novel wood decay mechanisms in Agaricales revealed by the genome sequences of Fistulina hepatica and Cylindrobasidium torrendii.</title>
        <authorList>
            <person name="Floudas D."/>
            <person name="Held B.W."/>
            <person name="Riley R."/>
            <person name="Nagy L.G."/>
            <person name="Koehler G."/>
            <person name="Ransdell A.S."/>
            <person name="Younus H."/>
            <person name="Chow J."/>
            <person name="Chiniquy J."/>
            <person name="Lipzen A."/>
            <person name="Tritt A."/>
            <person name="Sun H."/>
            <person name="Haridas S."/>
            <person name="LaButti K."/>
            <person name="Ohm R.A."/>
            <person name="Kues U."/>
            <person name="Blanchette R.A."/>
            <person name="Grigoriev I.V."/>
            <person name="Minto R.E."/>
            <person name="Hibbett D.S."/>
        </authorList>
    </citation>
    <scope>NUCLEOTIDE SEQUENCE [LARGE SCALE GENOMIC DNA]</scope>
    <source>
        <strain evidence="7 8">ATCC 64428</strain>
    </source>
</reference>
<dbReference type="InterPro" id="IPR043502">
    <property type="entry name" value="DNA/RNA_pol_sf"/>
</dbReference>
<proteinExistence type="predicted"/>
<dbReference type="GO" id="GO:0003682">
    <property type="term" value="F:chromatin binding"/>
    <property type="evidence" value="ECO:0007669"/>
    <property type="project" value="TreeGrafter"/>
</dbReference>
<keyword evidence="4" id="KW-0239">DNA-directed DNA polymerase</keyword>
<dbReference type="InterPro" id="IPR006134">
    <property type="entry name" value="DNA-dir_DNA_pol_B_multi_dom"/>
</dbReference>
<dbReference type="GO" id="GO:0003697">
    <property type="term" value="F:single-stranded DNA binding"/>
    <property type="evidence" value="ECO:0007669"/>
    <property type="project" value="TreeGrafter"/>
</dbReference>
<evidence type="ECO:0000313" key="7">
    <source>
        <dbReference type="EMBL" id="KIY53958.1"/>
    </source>
</evidence>
<accession>A0A0D7AT19</accession>
<evidence type="ECO:0000256" key="1">
    <source>
        <dbReference type="ARBA" id="ARBA00012417"/>
    </source>
</evidence>
<protein>
    <recommendedName>
        <fullName evidence="1">DNA-directed DNA polymerase</fullName>
        <ecNumber evidence="1">2.7.7.7</ecNumber>
    </recommendedName>
</protein>
<dbReference type="GO" id="GO:0006272">
    <property type="term" value="P:leading strand elongation"/>
    <property type="evidence" value="ECO:0007669"/>
    <property type="project" value="TreeGrafter"/>
</dbReference>
<dbReference type="OrthoDB" id="6755010at2759"/>
<evidence type="ECO:0000256" key="3">
    <source>
        <dbReference type="ARBA" id="ARBA00022695"/>
    </source>
</evidence>
<dbReference type="EMBL" id="KN881581">
    <property type="protein sequence ID" value="KIY53958.1"/>
    <property type="molecule type" value="Genomic_DNA"/>
</dbReference>
<evidence type="ECO:0000259" key="6">
    <source>
        <dbReference type="Pfam" id="PF00136"/>
    </source>
</evidence>
<dbReference type="Gene3D" id="6.10.10.100">
    <property type="match status" value="1"/>
</dbReference>
<dbReference type="Proteomes" id="UP000054144">
    <property type="component" value="Unassembled WGS sequence"/>
</dbReference>
<dbReference type="GO" id="GO:0005658">
    <property type="term" value="C:alpha DNA polymerase:primase complex"/>
    <property type="evidence" value="ECO:0007669"/>
    <property type="project" value="TreeGrafter"/>
</dbReference>
<dbReference type="GO" id="GO:0000166">
    <property type="term" value="F:nucleotide binding"/>
    <property type="evidence" value="ECO:0007669"/>
    <property type="project" value="InterPro"/>
</dbReference>
<keyword evidence="3" id="KW-0548">Nucleotidyltransferase</keyword>
<evidence type="ECO:0000313" key="8">
    <source>
        <dbReference type="Proteomes" id="UP000054144"/>
    </source>
</evidence>
<dbReference type="Gene3D" id="3.90.1600.10">
    <property type="entry name" value="Palm domain of DNA polymerase"/>
    <property type="match status" value="1"/>
</dbReference>
<evidence type="ECO:0000256" key="5">
    <source>
        <dbReference type="SAM" id="MobiDB-lite"/>
    </source>
</evidence>
<keyword evidence="2" id="KW-0808">Transferase</keyword>
<dbReference type="SUPFAM" id="SSF56672">
    <property type="entry name" value="DNA/RNA polymerases"/>
    <property type="match status" value="1"/>
</dbReference>
<dbReference type="GO" id="GO:0003887">
    <property type="term" value="F:DNA-directed DNA polymerase activity"/>
    <property type="evidence" value="ECO:0007669"/>
    <property type="project" value="UniProtKB-KW"/>
</dbReference>
<dbReference type="GO" id="GO:0006273">
    <property type="term" value="P:lagging strand elongation"/>
    <property type="evidence" value="ECO:0007669"/>
    <property type="project" value="TreeGrafter"/>
</dbReference>
<sequence length="243" mass="27602">MPILPMKHFCYDTAIGGVVKVGKLILFGPELDIHQTPCLPLRHEFHRRIIDFSGLCIIMVSLPLVTTTRSMFCTHRDSLLVASPREVDPYRRCVHVGRDQFKIDADDSWCAYLPRNKTLNGGRTERNDYILLHEFHQLECICLDKWGKKYTPGASKKGKNVNKEKQKGKEAYKSGLVLPQRGLWDKITLVMGFNSFFPSNMQAYNIDSDCGDRRALTDAVDEQQGQLWNPEPPSPDVPQGGLL</sequence>
<dbReference type="PANTHER" id="PTHR45861">
    <property type="entry name" value="DNA POLYMERASE ALPHA CATALYTIC SUBUNIT"/>
    <property type="match status" value="1"/>
</dbReference>
<dbReference type="InterPro" id="IPR023211">
    <property type="entry name" value="DNA_pol_palm_dom_sf"/>
</dbReference>
<dbReference type="AlphaFoldDB" id="A0A0D7AT19"/>
<dbReference type="GO" id="GO:1902975">
    <property type="term" value="P:mitotic DNA replication initiation"/>
    <property type="evidence" value="ECO:0007669"/>
    <property type="project" value="TreeGrafter"/>
</dbReference>
<dbReference type="Pfam" id="PF00136">
    <property type="entry name" value="DNA_pol_B"/>
    <property type="match status" value="1"/>
</dbReference>